<gene>
    <name evidence="2" type="ORF">MNBD_GAMMA23-2469</name>
</gene>
<sequence>MNDKGRMYAWLLAIATAMAGVLLLEQFGIINLGMTMPPYRTANFAWVRYLLGGLIFGVGMTMAGGCVNKTLIRIGGGNMKSLFVLFIGGIFAFLITEKSDRFI</sequence>
<keyword evidence="1" id="KW-1133">Transmembrane helix</keyword>
<evidence type="ECO:0000256" key="1">
    <source>
        <dbReference type="SAM" id="Phobius"/>
    </source>
</evidence>
<keyword evidence="1" id="KW-0812">Transmembrane</keyword>
<evidence type="ECO:0000313" key="2">
    <source>
        <dbReference type="EMBL" id="VAW92653.1"/>
    </source>
</evidence>
<feature type="transmembrane region" description="Helical" evidence="1">
    <location>
        <begin position="7"/>
        <end position="29"/>
    </location>
</feature>
<dbReference type="Pfam" id="PF04143">
    <property type="entry name" value="Sulf_transp"/>
    <property type="match status" value="1"/>
</dbReference>
<organism evidence="2">
    <name type="scientific">hydrothermal vent metagenome</name>
    <dbReference type="NCBI Taxonomy" id="652676"/>
    <lineage>
        <taxon>unclassified sequences</taxon>
        <taxon>metagenomes</taxon>
        <taxon>ecological metagenomes</taxon>
    </lineage>
</organism>
<dbReference type="EMBL" id="UOFT01000027">
    <property type="protein sequence ID" value="VAW92653.1"/>
    <property type="molecule type" value="Genomic_DNA"/>
</dbReference>
<feature type="transmembrane region" description="Helical" evidence="1">
    <location>
        <begin position="49"/>
        <end position="67"/>
    </location>
</feature>
<dbReference type="InterPro" id="IPR007272">
    <property type="entry name" value="Sulf_transp_TsuA/YedE"/>
</dbReference>
<proteinExistence type="predicted"/>
<name>A0A3B0ZXF4_9ZZZZ</name>
<protein>
    <submittedName>
        <fullName evidence="2">Uncharacterized protein</fullName>
    </submittedName>
</protein>
<dbReference type="AlphaFoldDB" id="A0A3B0ZXF4"/>
<reference evidence="2" key="1">
    <citation type="submission" date="2018-06" db="EMBL/GenBank/DDBJ databases">
        <authorList>
            <person name="Zhirakovskaya E."/>
        </authorList>
    </citation>
    <scope>NUCLEOTIDE SEQUENCE</scope>
</reference>
<feature type="transmembrane region" description="Helical" evidence="1">
    <location>
        <begin position="79"/>
        <end position="96"/>
    </location>
</feature>
<accession>A0A3B0ZXF4</accession>
<keyword evidence="1" id="KW-0472">Membrane</keyword>